<organism evidence="2 3">
    <name type="scientific">Cyclobacterium lianum</name>
    <dbReference type="NCBI Taxonomy" id="388280"/>
    <lineage>
        <taxon>Bacteria</taxon>
        <taxon>Pseudomonadati</taxon>
        <taxon>Bacteroidota</taxon>
        <taxon>Cytophagia</taxon>
        <taxon>Cytophagales</taxon>
        <taxon>Cyclobacteriaceae</taxon>
        <taxon>Cyclobacterium</taxon>
    </lineage>
</organism>
<dbReference type="EMBL" id="FRCY01000009">
    <property type="protein sequence ID" value="SHN18342.1"/>
    <property type="molecule type" value="Genomic_DNA"/>
</dbReference>
<dbReference type="PANTHER" id="PTHR14237">
    <property type="entry name" value="MOLYBDOPTERIN COFACTOR SULFURASE MOSC"/>
    <property type="match status" value="1"/>
</dbReference>
<gene>
    <name evidence="2" type="ORF">SAMN04488057_109153</name>
</gene>
<dbReference type="InterPro" id="IPR011037">
    <property type="entry name" value="Pyrv_Knase-like_insert_dom_sf"/>
</dbReference>
<dbReference type="AlphaFoldDB" id="A0A1M7PMN4"/>
<dbReference type="SUPFAM" id="SSF141673">
    <property type="entry name" value="MOSC N-terminal domain-like"/>
    <property type="match status" value="1"/>
</dbReference>
<dbReference type="InterPro" id="IPR005303">
    <property type="entry name" value="MOCOS_middle"/>
</dbReference>
<dbReference type="PANTHER" id="PTHR14237:SF19">
    <property type="entry name" value="MITOCHONDRIAL AMIDOXIME REDUCING COMPONENT 1"/>
    <property type="match status" value="1"/>
</dbReference>
<evidence type="ECO:0000313" key="3">
    <source>
        <dbReference type="Proteomes" id="UP000184513"/>
    </source>
</evidence>
<accession>A0A1M7PMN4</accession>
<dbReference type="GO" id="GO:0003824">
    <property type="term" value="F:catalytic activity"/>
    <property type="evidence" value="ECO:0007669"/>
    <property type="project" value="InterPro"/>
</dbReference>
<feature type="domain" description="MOSC" evidence="1">
    <location>
        <begin position="127"/>
        <end position="266"/>
    </location>
</feature>
<reference evidence="2 3" key="1">
    <citation type="submission" date="2016-11" db="EMBL/GenBank/DDBJ databases">
        <authorList>
            <person name="Jaros S."/>
            <person name="Januszkiewicz K."/>
            <person name="Wedrychowicz H."/>
        </authorList>
    </citation>
    <scope>NUCLEOTIDE SEQUENCE [LARGE SCALE GENOMIC DNA]</scope>
    <source>
        <strain evidence="2 3">CGMCC 1.6102</strain>
    </source>
</reference>
<dbReference type="GO" id="GO:0030151">
    <property type="term" value="F:molybdenum ion binding"/>
    <property type="evidence" value="ECO:0007669"/>
    <property type="project" value="InterPro"/>
</dbReference>
<dbReference type="GO" id="GO:0030170">
    <property type="term" value="F:pyridoxal phosphate binding"/>
    <property type="evidence" value="ECO:0007669"/>
    <property type="project" value="InterPro"/>
</dbReference>
<evidence type="ECO:0000313" key="2">
    <source>
        <dbReference type="EMBL" id="SHN18342.1"/>
    </source>
</evidence>
<protein>
    <recommendedName>
        <fullName evidence="1">MOSC domain-containing protein</fullName>
    </recommendedName>
</protein>
<dbReference type="InterPro" id="IPR005302">
    <property type="entry name" value="MoCF_Sase_C"/>
</dbReference>
<evidence type="ECO:0000259" key="1">
    <source>
        <dbReference type="PROSITE" id="PS51340"/>
    </source>
</evidence>
<dbReference type="Proteomes" id="UP000184513">
    <property type="component" value="Unassembled WGS sequence"/>
</dbReference>
<keyword evidence="3" id="KW-1185">Reference proteome</keyword>
<dbReference type="RefSeq" id="WP_073095457.1">
    <property type="nucleotide sequence ID" value="NZ_FRCY01000009.1"/>
</dbReference>
<sequence length="266" mass="30714">MSSPKVTSINIFPIKSLAGISIPRSRVEISGFQYDRQWMLVDSEGKFLSQRTLPEMALFQVKLEADHLLLSHREYENTRLRLPVAMDSGERRKVRIWEDQVEASFIGKEADEWFSDLLHRKCHLVKMPANEKRWIPEKYQFRREHVGFADSMPFLIIGQSSLDDLNGRLETPVPMDRFRPNIVFSGADAFAEDTWDRFSIGPVNFKVTKPCARCIMTTVDQNTGRKGKEPLHTLARYRRKENKIFFGQNLIALNEGDLAIGDLIDL</sequence>
<dbReference type="Pfam" id="PF03473">
    <property type="entry name" value="MOSC"/>
    <property type="match status" value="1"/>
</dbReference>
<dbReference type="SUPFAM" id="SSF50800">
    <property type="entry name" value="PK beta-barrel domain-like"/>
    <property type="match status" value="1"/>
</dbReference>
<proteinExistence type="predicted"/>
<name>A0A1M7PMN4_9BACT</name>
<dbReference type="Pfam" id="PF03476">
    <property type="entry name" value="MOSC_N"/>
    <property type="match status" value="1"/>
</dbReference>
<dbReference type="PROSITE" id="PS51340">
    <property type="entry name" value="MOSC"/>
    <property type="match status" value="1"/>
</dbReference>
<dbReference type="STRING" id="388280.SAMN04488057_109153"/>
<dbReference type="OrthoDB" id="581532at2"/>